<feature type="compositionally biased region" description="Low complexity" evidence="1">
    <location>
        <begin position="9"/>
        <end position="24"/>
    </location>
</feature>
<sequence length="1057" mass="115394">MPSPPPPSEGSSSSAAPSAEGSSGNVTVAGPSKTIHSFFGGSSSTAATVSSAPSNGSNSTTRKRRKKDESNQAKLSLNGSENGVGWVMGKPEEEKQAEGNKSNGNKKNGGGEEQEMKDMAGKNKGKASIRGKRKSDVHEITNGGDNELIDPSLFPSTFQEQTPPKKKGRSRKSQVPTTTITSSTGSALNVANSSSFDYPSAPSSSSSSSSSIFPASTGHRHSVDFEVTGQSYPIKGKNANDVIEIDQNSSPDRPILVSSSTSPIKIGVGPKKIAFAADKKPQHSFFSRLNVKPDPNLGENGATDGNRSRASSINSVNTALSGEESKDKGKSKEKDKKKIVHEFFKNVSIASERVLKNGWGSGIREGEELIAPLPRGEWPNHFSHTNLDTQYTSFVQNQEAGPSRRKRPLPKEVMDDGFWYSILENSTSVFSASPQHLKDQEMFSIPPFILQHPAFTSMSSKSAIKSTSNRDSWTDRYRPLCAAEVLSNEVEAAYLKDWLSALSVGQGHRKVVRKVKRGLKSNLVDGWIVDDLALFGNHPADDNEEEEEEEELELEELDDPPISPDPDLRPDTYPNLNGRLTNTILLTGPHGSGKSAAVYAAAHELGWAIFEVFAGMGKRTSANLMSWVGDVGKNHMVSQERKVTPKKEKAGPVPGGLKSFFGKAKAKQETKLEIASGSQGSAHEPIDIDQDDDETPDDVDEVQILGNSDGTGSDGKIRQSLILIDEADILFDEESTFWPAVISIISESRRPVIITCNDHNLIPKAQLPLQANLQFRPPPSYIALPYLQAIALHETKHSHRPLSNVQETFEQSIHQERDILDIALPPNGNERIPYFDLRKAIGQLQLYRGTSSPSNGIHRPNQDEGEDHLVLLVKKLEIISYVDAQISQKGWMQLEASEVDRHYPTTDDQLGTHALIKPEIDESYPVLAEYDYCSTISDTLISISAGKVKDTGNLALDRMRYIRSILPILDPLIPLSSPLLPHSSLFLHTLPTILNIVETDDVLQAAEEDAVRRGEERINRKTGRPVRGGQGYTRWLADLDEGAEEAARGLIGGLKWR</sequence>
<keyword evidence="4" id="KW-1185">Reference proteome</keyword>
<feature type="compositionally biased region" description="Polar residues" evidence="1">
    <location>
        <begin position="173"/>
        <end position="192"/>
    </location>
</feature>
<dbReference type="GO" id="GO:0003677">
    <property type="term" value="F:DNA binding"/>
    <property type="evidence" value="ECO:0007669"/>
    <property type="project" value="TreeGrafter"/>
</dbReference>
<feature type="compositionally biased region" description="Low complexity" evidence="1">
    <location>
        <begin position="193"/>
        <end position="216"/>
    </location>
</feature>
<dbReference type="Proteomes" id="UP001358614">
    <property type="component" value="Chromosome 1"/>
</dbReference>
<feature type="compositionally biased region" description="Polar residues" evidence="1">
    <location>
        <begin position="72"/>
        <end position="81"/>
    </location>
</feature>
<feature type="compositionally biased region" description="Basic and acidic residues" evidence="1">
    <location>
        <begin position="323"/>
        <end position="336"/>
    </location>
</feature>
<dbReference type="SMART" id="SM00382">
    <property type="entry name" value="AAA"/>
    <property type="match status" value="1"/>
</dbReference>
<evidence type="ECO:0000313" key="3">
    <source>
        <dbReference type="EMBL" id="WWD02848.1"/>
    </source>
</evidence>
<organism evidence="3 4">
    <name type="scientific">Kwoniella europaea PYCC6329</name>
    <dbReference type="NCBI Taxonomy" id="1423913"/>
    <lineage>
        <taxon>Eukaryota</taxon>
        <taxon>Fungi</taxon>
        <taxon>Dikarya</taxon>
        <taxon>Basidiomycota</taxon>
        <taxon>Agaricomycotina</taxon>
        <taxon>Tremellomycetes</taxon>
        <taxon>Tremellales</taxon>
        <taxon>Cryptococcaceae</taxon>
        <taxon>Kwoniella</taxon>
    </lineage>
</organism>
<feature type="region of interest" description="Disordered" evidence="1">
    <location>
        <begin position="538"/>
        <end position="573"/>
    </location>
</feature>
<dbReference type="SUPFAM" id="SSF52540">
    <property type="entry name" value="P-loop containing nucleoside triphosphate hydrolases"/>
    <property type="match status" value="1"/>
</dbReference>
<dbReference type="PANTHER" id="PTHR23389:SF21">
    <property type="entry name" value="ATPASE FAMILY AAA DOMAIN-CONTAINING PROTEIN 5"/>
    <property type="match status" value="1"/>
</dbReference>
<feature type="region of interest" description="Disordered" evidence="1">
    <location>
        <begin position="638"/>
        <end position="659"/>
    </location>
</feature>
<feature type="region of interest" description="Disordered" evidence="1">
    <location>
        <begin position="1"/>
        <end position="218"/>
    </location>
</feature>
<dbReference type="EMBL" id="CP144089">
    <property type="protein sequence ID" value="WWD02848.1"/>
    <property type="molecule type" value="Genomic_DNA"/>
</dbReference>
<dbReference type="InterPro" id="IPR027417">
    <property type="entry name" value="P-loop_NTPase"/>
</dbReference>
<feature type="region of interest" description="Disordered" evidence="1">
    <location>
        <begin position="286"/>
        <end position="336"/>
    </location>
</feature>
<reference evidence="3 4" key="1">
    <citation type="submission" date="2024-01" db="EMBL/GenBank/DDBJ databases">
        <title>Comparative genomics of Cryptococcus and Kwoniella reveals pathogenesis evolution and contrasting modes of karyotype evolution via chromosome fusion or intercentromeric recombination.</title>
        <authorList>
            <person name="Coelho M.A."/>
            <person name="David-Palma M."/>
            <person name="Shea T."/>
            <person name="Bowers K."/>
            <person name="McGinley-Smith S."/>
            <person name="Mohammad A.W."/>
            <person name="Gnirke A."/>
            <person name="Yurkov A.M."/>
            <person name="Nowrousian M."/>
            <person name="Sun S."/>
            <person name="Cuomo C.A."/>
            <person name="Heitman J."/>
        </authorList>
    </citation>
    <scope>NUCLEOTIDE SEQUENCE [LARGE SCALE GENOMIC DNA]</scope>
    <source>
        <strain evidence="3 4">PYCC6329</strain>
    </source>
</reference>
<feature type="compositionally biased region" description="Basic residues" evidence="1">
    <location>
        <begin position="123"/>
        <end position="133"/>
    </location>
</feature>
<feature type="compositionally biased region" description="Basic and acidic residues" evidence="1">
    <location>
        <begin position="638"/>
        <end position="650"/>
    </location>
</feature>
<name>A0AAX4KA98_9TREE</name>
<proteinExistence type="predicted"/>
<feature type="region of interest" description="Disordered" evidence="1">
    <location>
        <begin position="671"/>
        <end position="712"/>
    </location>
</feature>
<evidence type="ECO:0000313" key="4">
    <source>
        <dbReference type="Proteomes" id="UP001358614"/>
    </source>
</evidence>
<dbReference type="GO" id="GO:0005634">
    <property type="term" value="C:nucleus"/>
    <property type="evidence" value="ECO:0007669"/>
    <property type="project" value="TreeGrafter"/>
</dbReference>
<feature type="compositionally biased region" description="Polar residues" evidence="1">
    <location>
        <begin position="303"/>
        <end position="320"/>
    </location>
</feature>
<dbReference type="RefSeq" id="XP_066080815.1">
    <property type="nucleotide sequence ID" value="XM_066224718.1"/>
</dbReference>
<evidence type="ECO:0000259" key="2">
    <source>
        <dbReference type="SMART" id="SM00382"/>
    </source>
</evidence>
<dbReference type="KEGG" id="ker:91099694"/>
<accession>A0AAX4KA98</accession>
<feature type="domain" description="AAA+ ATPase" evidence="2">
    <location>
        <begin position="580"/>
        <end position="775"/>
    </location>
</feature>
<feature type="compositionally biased region" description="Acidic residues" evidence="1">
    <location>
        <begin position="687"/>
        <end position="701"/>
    </location>
</feature>
<dbReference type="GeneID" id="91099694"/>
<feature type="compositionally biased region" description="Acidic residues" evidence="1">
    <location>
        <begin position="542"/>
        <end position="559"/>
    </location>
</feature>
<dbReference type="AlphaFoldDB" id="A0AAX4KA98"/>
<gene>
    <name evidence="3" type="ORF">V865_000890</name>
</gene>
<dbReference type="PANTHER" id="PTHR23389">
    <property type="entry name" value="CHROMOSOME TRANSMISSION FIDELITY FACTOR 18"/>
    <property type="match status" value="1"/>
</dbReference>
<feature type="compositionally biased region" description="Low complexity" evidence="1">
    <location>
        <begin position="42"/>
        <end position="54"/>
    </location>
</feature>
<evidence type="ECO:0000256" key="1">
    <source>
        <dbReference type="SAM" id="MobiDB-lite"/>
    </source>
</evidence>
<dbReference type="Gene3D" id="3.40.50.300">
    <property type="entry name" value="P-loop containing nucleotide triphosphate hydrolases"/>
    <property type="match status" value="1"/>
</dbReference>
<dbReference type="InterPro" id="IPR003593">
    <property type="entry name" value="AAA+_ATPase"/>
</dbReference>
<protein>
    <recommendedName>
        <fullName evidence="2">AAA+ ATPase domain-containing protein</fullName>
    </recommendedName>
</protein>